<comment type="similarity">
    <text evidence="1 7">Belongs to the outer membrane factor (OMF) (TC 1.B.17) family.</text>
</comment>
<evidence type="ECO:0000256" key="3">
    <source>
        <dbReference type="ARBA" id="ARBA00022452"/>
    </source>
</evidence>
<dbReference type="Proteomes" id="UP000381260">
    <property type="component" value="Chromosome"/>
</dbReference>
<evidence type="ECO:0000256" key="4">
    <source>
        <dbReference type="ARBA" id="ARBA00022692"/>
    </source>
</evidence>
<feature type="chain" id="PRO_5024276733" description="Protein CyaE" evidence="8">
    <location>
        <begin position="23"/>
        <end position="498"/>
    </location>
</feature>
<name>A0A5Q2V938_SERPR</name>
<evidence type="ECO:0000313" key="9">
    <source>
        <dbReference type="EMBL" id="QGH62022.1"/>
    </source>
</evidence>
<protein>
    <recommendedName>
        <fullName evidence="7">Protein CyaE</fullName>
    </recommendedName>
</protein>
<dbReference type="Gene3D" id="1.20.1600.10">
    <property type="entry name" value="Outer membrane efflux proteins (OEP)"/>
    <property type="match status" value="1"/>
</dbReference>
<evidence type="ECO:0000256" key="8">
    <source>
        <dbReference type="SAM" id="SignalP"/>
    </source>
</evidence>
<keyword evidence="5 7" id="KW-0472">Membrane</keyword>
<comment type="function">
    <text evidence="7">CyaE is necessary for transport of calmodulin-sensitive adenylate cyclase-hemolysin (cyclolysin).</text>
</comment>
<dbReference type="GO" id="GO:0015562">
    <property type="term" value="F:efflux transmembrane transporter activity"/>
    <property type="evidence" value="ECO:0007669"/>
    <property type="project" value="InterPro"/>
</dbReference>
<keyword evidence="3" id="KW-1134">Transmembrane beta strand</keyword>
<proteinExistence type="inferred from homology"/>
<evidence type="ECO:0000313" key="10">
    <source>
        <dbReference type="Proteomes" id="UP000381260"/>
    </source>
</evidence>
<dbReference type="GO" id="GO:0009279">
    <property type="term" value="C:cell outer membrane"/>
    <property type="evidence" value="ECO:0007669"/>
    <property type="project" value="UniProtKB-SubCell"/>
</dbReference>
<dbReference type="Pfam" id="PF02321">
    <property type="entry name" value="OEP"/>
    <property type="match status" value="2"/>
</dbReference>
<feature type="signal peptide" evidence="8">
    <location>
        <begin position="1"/>
        <end position="22"/>
    </location>
</feature>
<evidence type="ECO:0000256" key="1">
    <source>
        <dbReference type="ARBA" id="ARBA00007613"/>
    </source>
</evidence>
<dbReference type="SUPFAM" id="SSF56954">
    <property type="entry name" value="Outer membrane efflux proteins (OEP)"/>
    <property type="match status" value="1"/>
</dbReference>
<dbReference type="EMBL" id="CP045913">
    <property type="protein sequence ID" value="QGH62022.1"/>
    <property type="molecule type" value="Genomic_DNA"/>
</dbReference>
<keyword evidence="7" id="KW-0354">Hemolysis</keyword>
<reference evidence="9 10" key="1">
    <citation type="submission" date="2019-11" db="EMBL/GenBank/DDBJ databases">
        <title>The Phosphoenolpyruvate Phosphotransferase System Regulates Serratia proteamaculans 336X Biofilm Formation and Wheat Roots colonization.</title>
        <authorList>
            <person name="Liu F."/>
        </authorList>
    </citation>
    <scope>NUCLEOTIDE SEQUENCE [LARGE SCALE GENOMIC DNA]</scope>
    <source>
        <strain evidence="9 10">336X</strain>
    </source>
</reference>
<dbReference type="GO" id="GO:0015288">
    <property type="term" value="F:porin activity"/>
    <property type="evidence" value="ECO:0007669"/>
    <property type="project" value="TreeGrafter"/>
</dbReference>
<evidence type="ECO:0000256" key="2">
    <source>
        <dbReference type="ARBA" id="ARBA00022448"/>
    </source>
</evidence>
<sequence>MKHRIKVCYLSVLIIVALPAGAANIVDDIMNNHFWQQTHTQPQASAPTSSIPAVATSANIVQTACPSGSPALDRLTLSRAINITLCNSTRLRAAWLQTKFSETEKLRRIGAYLPEVNATAGKRRGRQKYDYDVGEWSHAEFKPKVTDIAVNVDWLLFDFGKRENEYFRAEESLAATHALNNVEFQQVTLDVAQKYYFLVYLQTLVEMAYEQERIANEVMHDATARHKAGIVPLTDKIQAENSLAQATMSRIQYESDIAKAQGDLLTVMGLPANSTMALADKRLSMPGGAQAASVTEYIHRALINNPAIKAAEYQKHADIYGKNVAGLSMLPTLSFIGSYGKVDTRDPGIAPPHSDELWMGLQVKVPLFNRLQQYSQQIDAQNNIQLRENTLREKELEVTSAIWSNYHAMNASTENALKSEQMLKNTQLAHKLARGRYRSGMGSMLEVLSTQQSWMNAVSQNVNTLTQWHQSRLALLILTGGFSREIDISDTVPKSAYK</sequence>
<comment type="subcellular location">
    <subcellularLocation>
        <location evidence="7">Cell outer membrane</location>
        <topology evidence="7">Peripheral membrane protein</topology>
    </subcellularLocation>
</comment>
<dbReference type="InterPro" id="IPR051906">
    <property type="entry name" value="TolC-like"/>
</dbReference>
<dbReference type="PANTHER" id="PTHR30026">
    <property type="entry name" value="OUTER MEMBRANE PROTEIN TOLC"/>
    <property type="match status" value="1"/>
</dbReference>
<keyword evidence="8" id="KW-0732">Signal</keyword>
<dbReference type="AlphaFoldDB" id="A0A5Q2V938"/>
<evidence type="ECO:0000256" key="6">
    <source>
        <dbReference type="ARBA" id="ARBA00023237"/>
    </source>
</evidence>
<dbReference type="InterPro" id="IPR028351">
    <property type="entry name" value="CyaE"/>
</dbReference>
<dbReference type="GO" id="GO:1990281">
    <property type="term" value="C:efflux pump complex"/>
    <property type="evidence" value="ECO:0007669"/>
    <property type="project" value="TreeGrafter"/>
</dbReference>
<dbReference type="InterPro" id="IPR003423">
    <property type="entry name" value="OMP_efflux"/>
</dbReference>
<dbReference type="PIRSF" id="PIRSF001892">
    <property type="entry name" value="CyaE"/>
    <property type="match status" value="1"/>
</dbReference>
<dbReference type="RefSeq" id="WP_153859054.1">
    <property type="nucleotide sequence ID" value="NZ_CP045913.1"/>
</dbReference>
<keyword evidence="4" id="KW-0812">Transmembrane</keyword>
<gene>
    <name evidence="9" type="ORF">GHV41_14830</name>
</gene>
<keyword evidence="2 7" id="KW-0813">Transport</keyword>
<organism evidence="9 10">
    <name type="scientific">Serratia proteamaculans</name>
    <dbReference type="NCBI Taxonomy" id="28151"/>
    <lineage>
        <taxon>Bacteria</taxon>
        <taxon>Pseudomonadati</taxon>
        <taxon>Pseudomonadota</taxon>
        <taxon>Gammaproteobacteria</taxon>
        <taxon>Enterobacterales</taxon>
        <taxon>Yersiniaceae</taxon>
        <taxon>Serratia</taxon>
    </lineage>
</organism>
<keyword evidence="7" id="KW-0204">Cytolysis</keyword>
<dbReference type="GO" id="GO:0031640">
    <property type="term" value="P:killing of cells of another organism"/>
    <property type="evidence" value="ECO:0007669"/>
    <property type="project" value="UniProtKB-KW"/>
</dbReference>
<evidence type="ECO:0000256" key="5">
    <source>
        <dbReference type="ARBA" id="ARBA00023136"/>
    </source>
</evidence>
<evidence type="ECO:0000256" key="7">
    <source>
        <dbReference type="PIRNR" id="PIRNR001892"/>
    </source>
</evidence>
<accession>A0A5Q2V938</accession>
<dbReference type="PANTHER" id="PTHR30026:SF20">
    <property type="entry name" value="OUTER MEMBRANE PROTEIN TOLC"/>
    <property type="match status" value="1"/>
</dbReference>
<keyword evidence="6 7" id="KW-0998">Cell outer membrane</keyword>